<accession>A0A8J2JVA9</accession>
<reference evidence="2" key="1">
    <citation type="submission" date="2021-06" db="EMBL/GenBank/DDBJ databases">
        <authorList>
            <person name="Hodson N. C."/>
            <person name="Mongue J. A."/>
            <person name="Jaron S. K."/>
        </authorList>
    </citation>
    <scope>NUCLEOTIDE SEQUENCE</scope>
</reference>
<proteinExistence type="predicted"/>
<sequence>MEQICDETDDTRPEERQPIAGTSSDLHSGEHPQ</sequence>
<name>A0A8J2JVA9_9HEXA</name>
<feature type="region of interest" description="Disordered" evidence="1">
    <location>
        <begin position="1"/>
        <end position="33"/>
    </location>
</feature>
<evidence type="ECO:0000256" key="1">
    <source>
        <dbReference type="SAM" id="MobiDB-lite"/>
    </source>
</evidence>
<dbReference type="Proteomes" id="UP000708208">
    <property type="component" value="Unassembled WGS sequence"/>
</dbReference>
<feature type="non-terminal residue" evidence="2">
    <location>
        <position position="33"/>
    </location>
</feature>
<evidence type="ECO:0000313" key="3">
    <source>
        <dbReference type="Proteomes" id="UP000708208"/>
    </source>
</evidence>
<keyword evidence="3" id="KW-1185">Reference proteome</keyword>
<evidence type="ECO:0000313" key="2">
    <source>
        <dbReference type="EMBL" id="CAG7725166.1"/>
    </source>
</evidence>
<dbReference type="AlphaFoldDB" id="A0A8J2JVA9"/>
<dbReference type="EMBL" id="CAJVCH010118397">
    <property type="protein sequence ID" value="CAG7725166.1"/>
    <property type="molecule type" value="Genomic_DNA"/>
</dbReference>
<gene>
    <name evidence="2" type="ORF">AFUS01_LOCUS14142</name>
</gene>
<organism evidence="2 3">
    <name type="scientific">Allacma fusca</name>
    <dbReference type="NCBI Taxonomy" id="39272"/>
    <lineage>
        <taxon>Eukaryota</taxon>
        <taxon>Metazoa</taxon>
        <taxon>Ecdysozoa</taxon>
        <taxon>Arthropoda</taxon>
        <taxon>Hexapoda</taxon>
        <taxon>Collembola</taxon>
        <taxon>Symphypleona</taxon>
        <taxon>Sminthuridae</taxon>
        <taxon>Allacma</taxon>
    </lineage>
</organism>
<protein>
    <submittedName>
        <fullName evidence="2">Uncharacterized protein</fullName>
    </submittedName>
</protein>
<comment type="caution">
    <text evidence="2">The sequence shown here is derived from an EMBL/GenBank/DDBJ whole genome shotgun (WGS) entry which is preliminary data.</text>
</comment>